<accession>A0A371DQS8</accession>
<protein>
    <submittedName>
        <fullName evidence="1">Uncharacterized protein</fullName>
    </submittedName>
</protein>
<name>A0A371DQS8_9APHY</name>
<evidence type="ECO:0000313" key="1">
    <source>
        <dbReference type="EMBL" id="RDX54900.1"/>
    </source>
</evidence>
<reference evidence="1 2" key="1">
    <citation type="journal article" date="2018" name="Biotechnol. Biofuels">
        <title>Integrative visual omics of the white-rot fungus Polyporus brumalis exposes the biotechnological potential of its oxidative enzymes for delignifying raw plant biomass.</title>
        <authorList>
            <person name="Miyauchi S."/>
            <person name="Rancon A."/>
            <person name="Drula E."/>
            <person name="Hage H."/>
            <person name="Chaduli D."/>
            <person name="Favel A."/>
            <person name="Grisel S."/>
            <person name="Henrissat B."/>
            <person name="Herpoel-Gimbert I."/>
            <person name="Ruiz-Duenas F.J."/>
            <person name="Chevret D."/>
            <person name="Hainaut M."/>
            <person name="Lin J."/>
            <person name="Wang M."/>
            <person name="Pangilinan J."/>
            <person name="Lipzen A."/>
            <person name="Lesage-Meessen L."/>
            <person name="Navarro D."/>
            <person name="Riley R."/>
            <person name="Grigoriev I.V."/>
            <person name="Zhou S."/>
            <person name="Raouche S."/>
            <person name="Rosso M.N."/>
        </authorList>
    </citation>
    <scope>NUCLEOTIDE SEQUENCE [LARGE SCALE GENOMIC DNA]</scope>
    <source>
        <strain evidence="1 2">BRFM 1820</strain>
    </source>
</reference>
<organism evidence="1 2">
    <name type="scientific">Lentinus brumalis</name>
    <dbReference type="NCBI Taxonomy" id="2498619"/>
    <lineage>
        <taxon>Eukaryota</taxon>
        <taxon>Fungi</taxon>
        <taxon>Dikarya</taxon>
        <taxon>Basidiomycota</taxon>
        <taxon>Agaricomycotina</taxon>
        <taxon>Agaricomycetes</taxon>
        <taxon>Polyporales</taxon>
        <taxon>Polyporaceae</taxon>
        <taxon>Lentinus</taxon>
    </lineage>
</organism>
<dbReference type="AlphaFoldDB" id="A0A371DQS8"/>
<sequence>MRKSVQFREGPAPELRKAIERHARDLEAMYQSSDLSASTLRRWKHGTRENMVNIVLSSEAISASDDDYVPVGSVDDSGMPSAFASRYHSPVMLSPWHSPPAAPRHDILEPVRRPTSLGGLALQLQQLDPFNAPENTVGIEMVQLDAANHGAEESAAVPPGVHDEDAHYNHGLLSPSGSTVIAA</sequence>
<dbReference type="EMBL" id="KZ857383">
    <property type="protein sequence ID" value="RDX54900.1"/>
    <property type="molecule type" value="Genomic_DNA"/>
</dbReference>
<proteinExistence type="predicted"/>
<gene>
    <name evidence="1" type="ORF">OH76DRAFT_847516</name>
</gene>
<keyword evidence="2" id="KW-1185">Reference proteome</keyword>
<dbReference type="Proteomes" id="UP000256964">
    <property type="component" value="Unassembled WGS sequence"/>
</dbReference>
<dbReference type="OrthoDB" id="10398738at2759"/>
<evidence type="ECO:0000313" key="2">
    <source>
        <dbReference type="Proteomes" id="UP000256964"/>
    </source>
</evidence>